<reference evidence="1" key="1">
    <citation type="submission" date="2020-03" db="EMBL/GenBank/DDBJ databases">
        <title>Hybrid Assembly of Korean Phytophthora infestans isolates.</title>
        <authorList>
            <person name="Prokchorchik M."/>
            <person name="Lee Y."/>
            <person name="Seo J."/>
            <person name="Cho J.-H."/>
            <person name="Park Y.-E."/>
            <person name="Jang D.-C."/>
            <person name="Im J.-S."/>
            <person name="Choi J.-G."/>
            <person name="Park H.-J."/>
            <person name="Lee G.-B."/>
            <person name="Lee Y.-G."/>
            <person name="Hong S.-Y."/>
            <person name="Cho K."/>
            <person name="Sohn K.H."/>
        </authorList>
    </citation>
    <scope>NUCLEOTIDE SEQUENCE</scope>
    <source>
        <strain evidence="1">KR_2_A2</strain>
    </source>
</reference>
<sequence>MVRSYSVPKLSPYRYSHTSNIVPATAAFLASTHAVPLASSARSTATYASRTGNMATEGASTEERKLPLFGMEKLFTTNTKLLKNAELAFTRYQLEAHTTLFGTNEFKLWAIHVNSLNKKSAGSIMLKTLLKHYDDATLARMIESAKSSESVADAATKMRTAQFTRWKKTRIRPSTIEAQLLQLPNQLLWAKKDKKGYNEFLIAKRSSLALS</sequence>
<evidence type="ECO:0008006" key="3">
    <source>
        <dbReference type="Google" id="ProtNLM"/>
    </source>
</evidence>
<organism evidence="1 2">
    <name type="scientific">Phytophthora infestans</name>
    <name type="common">Potato late blight agent</name>
    <name type="synonym">Botrytis infestans</name>
    <dbReference type="NCBI Taxonomy" id="4787"/>
    <lineage>
        <taxon>Eukaryota</taxon>
        <taxon>Sar</taxon>
        <taxon>Stramenopiles</taxon>
        <taxon>Oomycota</taxon>
        <taxon>Peronosporomycetes</taxon>
        <taxon>Peronosporales</taxon>
        <taxon>Peronosporaceae</taxon>
        <taxon>Phytophthora</taxon>
    </lineage>
</organism>
<evidence type="ECO:0000313" key="1">
    <source>
        <dbReference type="EMBL" id="KAF4132553.1"/>
    </source>
</evidence>
<protein>
    <recommendedName>
        <fullName evidence="3">RxLR effector protein</fullName>
    </recommendedName>
</protein>
<gene>
    <name evidence="1" type="ORF">GN958_ATG18283</name>
</gene>
<dbReference type="Proteomes" id="UP000704712">
    <property type="component" value="Unassembled WGS sequence"/>
</dbReference>
<accession>A0A8S9TWX9</accession>
<dbReference type="EMBL" id="JAACNO010002535">
    <property type="protein sequence ID" value="KAF4132553.1"/>
    <property type="molecule type" value="Genomic_DNA"/>
</dbReference>
<proteinExistence type="predicted"/>
<dbReference type="AlphaFoldDB" id="A0A8S9TWX9"/>
<comment type="caution">
    <text evidence="1">The sequence shown here is derived from an EMBL/GenBank/DDBJ whole genome shotgun (WGS) entry which is preliminary data.</text>
</comment>
<evidence type="ECO:0000313" key="2">
    <source>
        <dbReference type="Proteomes" id="UP000704712"/>
    </source>
</evidence>
<name>A0A8S9TWX9_PHYIN</name>